<evidence type="ECO:0008006" key="4">
    <source>
        <dbReference type="Google" id="ProtNLM"/>
    </source>
</evidence>
<feature type="transmembrane region" description="Helical" evidence="1">
    <location>
        <begin position="103"/>
        <end position="123"/>
    </location>
</feature>
<sequence length="342" mass="34872">MSNTSTPSFSVTGAEQARVTRSRVILLGIVVPIVLAAAGALLMISWIPELPSPVATHWGADGVNGTGSPWLLAVTPLGITVLFSVFVYLGALRESTPSGLPTVNQKFIAAMGPGLALFLTIGIGGSVATQRGLDSAAAAPDPWLWLVAGGVLGVALAAVVWLVLPRADRSGPEALPVETLEVAATERLFWTGMVSMAPLGLALIGAAVGILIVSAILAAFAGSGVAVLVIAVTLVLFGAAVTTLRWRVSVGGHGLSVVSIAGWPAVRVAIDEVTAARLIDVNPVGDFGGWGWRWAGGRTGIILQGGPAIEVTRRSGRTLVVPVDDAETAVAVLQAAIAQRDA</sequence>
<protein>
    <recommendedName>
        <fullName evidence="4">DUF1648 domain-containing protein</fullName>
    </recommendedName>
</protein>
<dbReference type="AlphaFoldDB" id="A0A4Q8AM94"/>
<feature type="transmembrane region" description="Helical" evidence="1">
    <location>
        <begin position="143"/>
        <end position="164"/>
    </location>
</feature>
<dbReference type="OrthoDB" id="3178004at2"/>
<comment type="caution">
    <text evidence="2">The sequence shown here is derived from an EMBL/GenBank/DDBJ whole genome shotgun (WGS) entry which is preliminary data.</text>
</comment>
<proteinExistence type="predicted"/>
<organism evidence="2 3">
    <name type="scientific">Microterricola gilva</name>
    <dbReference type="NCBI Taxonomy" id="393267"/>
    <lineage>
        <taxon>Bacteria</taxon>
        <taxon>Bacillati</taxon>
        <taxon>Actinomycetota</taxon>
        <taxon>Actinomycetes</taxon>
        <taxon>Micrococcales</taxon>
        <taxon>Microbacteriaceae</taxon>
        <taxon>Microterricola</taxon>
    </lineage>
</organism>
<evidence type="ECO:0000313" key="3">
    <source>
        <dbReference type="Proteomes" id="UP000291483"/>
    </source>
</evidence>
<name>A0A4Q8AM94_9MICO</name>
<feature type="transmembrane region" description="Helical" evidence="1">
    <location>
        <begin position="197"/>
        <end position="220"/>
    </location>
</feature>
<keyword evidence="1" id="KW-0472">Membrane</keyword>
<dbReference type="EMBL" id="SHLC01000001">
    <property type="protein sequence ID" value="RZU65103.1"/>
    <property type="molecule type" value="Genomic_DNA"/>
</dbReference>
<dbReference type="Proteomes" id="UP000291483">
    <property type="component" value="Unassembled WGS sequence"/>
</dbReference>
<evidence type="ECO:0000256" key="1">
    <source>
        <dbReference type="SAM" id="Phobius"/>
    </source>
</evidence>
<dbReference type="RefSeq" id="WP_130505502.1">
    <property type="nucleotide sequence ID" value="NZ_SHLC01000001.1"/>
</dbReference>
<feature type="transmembrane region" description="Helical" evidence="1">
    <location>
        <begin position="24"/>
        <end position="47"/>
    </location>
</feature>
<gene>
    <name evidence="2" type="ORF">EV379_1423</name>
</gene>
<accession>A0A4Q8AM94</accession>
<keyword evidence="1" id="KW-1133">Transmembrane helix</keyword>
<keyword evidence="3" id="KW-1185">Reference proteome</keyword>
<feature type="transmembrane region" description="Helical" evidence="1">
    <location>
        <begin position="67"/>
        <end position="91"/>
    </location>
</feature>
<keyword evidence="1" id="KW-0812">Transmembrane</keyword>
<evidence type="ECO:0000313" key="2">
    <source>
        <dbReference type="EMBL" id="RZU65103.1"/>
    </source>
</evidence>
<reference evidence="2 3" key="1">
    <citation type="submission" date="2019-02" db="EMBL/GenBank/DDBJ databases">
        <title>Sequencing the genomes of 1000 actinobacteria strains.</title>
        <authorList>
            <person name="Klenk H.-P."/>
        </authorList>
    </citation>
    <scope>NUCLEOTIDE SEQUENCE [LARGE SCALE GENOMIC DNA]</scope>
    <source>
        <strain evidence="2 3">DSM 18319</strain>
    </source>
</reference>
<feature type="transmembrane region" description="Helical" evidence="1">
    <location>
        <begin position="226"/>
        <end position="246"/>
    </location>
</feature>